<reference evidence="1 2" key="1">
    <citation type="journal article" date="2022" name="G3 (Bethesda)">
        <title>Enemy or ally: a genomic approach to elucidate the lifestyle of Phyllosticta citrichinaensis.</title>
        <authorList>
            <person name="Buijs V.A."/>
            <person name="Groenewald J.Z."/>
            <person name="Haridas S."/>
            <person name="LaButti K.M."/>
            <person name="Lipzen A."/>
            <person name="Martin F.M."/>
            <person name="Barry K."/>
            <person name="Grigoriev I.V."/>
            <person name="Crous P.W."/>
            <person name="Seidl M.F."/>
        </authorList>
    </citation>
    <scope>NUCLEOTIDE SEQUENCE [LARGE SCALE GENOMIC DNA]</scope>
    <source>
        <strain evidence="1 2">CBS 129764</strain>
    </source>
</reference>
<evidence type="ECO:0000313" key="2">
    <source>
        <dbReference type="Proteomes" id="UP001456524"/>
    </source>
</evidence>
<evidence type="ECO:0008006" key="3">
    <source>
        <dbReference type="Google" id="ProtNLM"/>
    </source>
</evidence>
<sequence length="150" mass="18003">MPPETSKVLREYRRLYTWGLRAVQYSQPARFVVRDTLRHFFRKNAAASFDQEKIDNTVEFFRGAARERGLEHQIVKNLVRIWNKENSYRRSKHASDPTALSEPNWYQVARTAYEPFHHSVRMLNESMNMCLPDQPKLFDASFQQQYQYIR</sequence>
<dbReference type="Proteomes" id="UP001456524">
    <property type="component" value="Unassembled WGS sequence"/>
</dbReference>
<organism evidence="1 2">
    <name type="scientific">Phyllosticta citrichinensis</name>
    <dbReference type="NCBI Taxonomy" id="1130410"/>
    <lineage>
        <taxon>Eukaryota</taxon>
        <taxon>Fungi</taxon>
        <taxon>Dikarya</taxon>
        <taxon>Ascomycota</taxon>
        <taxon>Pezizomycotina</taxon>
        <taxon>Dothideomycetes</taxon>
        <taxon>Dothideomycetes incertae sedis</taxon>
        <taxon>Botryosphaeriales</taxon>
        <taxon>Phyllostictaceae</taxon>
        <taxon>Phyllosticta</taxon>
    </lineage>
</organism>
<proteinExistence type="predicted"/>
<evidence type="ECO:0000313" key="1">
    <source>
        <dbReference type="EMBL" id="KAK8161885.1"/>
    </source>
</evidence>
<comment type="caution">
    <text evidence="1">The sequence shown here is derived from an EMBL/GenBank/DDBJ whole genome shotgun (WGS) entry which is preliminary data.</text>
</comment>
<protein>
    <recommendedName>
        <fullName evidence="3">DUF1763-domain-containing protein</fullName>
    </recommendedName>
</protein>
<accession>A0ABR1XNY7</accession>
<gene>
    <name evidence="1" type="ORF">IWX90DRAFT_488388</name>
</gene>
<name>A0ABR1XNY7_9PEZI</name>
<keyword evidence="2" id="KW-1185">Reference proteome</keyword>
<dbReference type="EMBL" id="JBBWUH010000007">
    <property type="protein sequence ID" value="KAK8161885.1"/>
    <property type="molecule type" value="Genomic_DNA"/>
</dbReference>